<evidence type="ECO:0000313" key="1">
    <source>
        <dbReference type="EMBL" id="MCQ1531394.1"/>
    </source>
</evidence>
<sequence>MEGTFEDTLPEHLKKVELIAEMSCTLQIVKRLKEIGFSVKQILKTIELPESAVLRVFDGKEDIRKIAIDTVKQQIAENDGKIPECRDFIKWVENALQYFETEGDKEELIPLAEPQRLTCEQWAQYTPYENKLELFDGEALADLRERENMIIALIYNIGLKHLIKILPPESKTILKELLDEQ</sequence>
<proteinExistence type="predicted"/>
<comment type="caution">
    <text evidence="1">The sequence shown here is derived from an EMBL/GenBank/DDBJ whole genome shotgun (WGS) entry which is preliminary data.</text>
</comment>
<name>A0ABT1NLB1_9FIRM</name>
<dbReference type="RefSeq" id="WP_255228925.1">
    <property type="nucleotide sequence ID" value="NZ_JAJEKE010000022.1"/>
</dbReference>
<keyword evidence="2" id="KW-1185">Reference proteome</keyword>
<reference evidence="1 2" key="1">
    <citation type="submission" date="2021-10" db="EMBL/GenBank/DDBJ databases">
        <title>Lutispora strain m25 sp. nov., a thermophilic, non-spore-forming bacterium isolated from a lab-scale methanogenic bioreactor digesting anaerobic sludge.</title>
        <authorList>
            <person name="El Houari A."/>
            <person name="Mcdonald J."/>
        </authorList>
    </citation>
    <scope>NUCLEOTIDE SEQUENCE [LARGE SCALE GENOMIC DNA]</scope>
    <source>
        <strain evidence="2">m25</strain>
    </source>
</reference>
<gene>
    <name evidence="1" type="ORF">LJD61_17885</name>
</gene>
<evidence type="ECO:0000313" key="2">
    <source>
        <dbReference type="Proteomes" id="UP001651880"/>
    </source>
</evidence>
<dbReference type="EMBL" id="JAJEKE010000022">
    <property type="protein sequence ID" value="MCQ1531394.1"/>
    <property type="molecule type" value="Genomic_DNA"/>
</dbReference>
<accession>A0ABT1NLB1</accession>
<dbReference type="Proteomes" id="UP001651880">
    <property type="component" value="Unassembled WGS sequence"/>
</dbReference>
<protein>
    <submittedName>
        <fullName evidence="1">Uncharacterized protein</fullName>
    </submittedName>
</protein>
<organism evidence="1 2">
    <name type="scientific">Lutispora saccharofermentans</name>
    <dbReference type="NCBI Taxonomy" id="3024236"/>
    <lineage>
        <taxon>Bacteria</taxon>
        <taxon>Bacillati</taxon>
        <taxon>Bacillota</taxon>
        <taxon>Clostridia</taxon>
        <taxon>Lutisporales</taxon>
        <taxon>Lutisporaceae</taxon>
        <taxon>Lutispora</taxon>
    </lineage>
</organism>